<accession>A0A846YKS6</accession>
<dbReference type="SMART" id="SM00530">
    <property type="entry name" value="HTH_XRE"/>
    <property type="match status" value="1"/>
</dbReference>
<dbReference type="GO" id="GO:0003677">
    <property type="term" value="F:DNA binding"/>
    <property type="evidence" value="ECO:0007669"/>
    <property type="project" value="InterPro"/>
</dbReference>
<reference evidence="2 3" key="1">
    <citation type="submission" date="2020-04" db="EMBL/GenBank/DDBJ databases">
        <title>MicrobeNet Type strains.</title>
        <authorList>
            <person name="Nicholson A.C."/>
        </authorList>
    </citation>
    <scope>NUCLEOTIDE SEQUENCE [LARGE SCALE GENOMIC DNA]</scope>
    <source>
        <strain evidence="2 3">JCM 3332</strain>
    </source>
</reference>
<sequence>MDLTQARRRLFNDLIGIRTRRGISQAQVAEAIGINRSGISRFESDIEGSNPTIDIVLRYAHAVGAAIEINVETVEENQARRTARAAGDEHAWTISPRTLHEPVFVPADKLDDDEASVLQLGAVADSDGPR</sequence>
<dbReference type="Gene3D" id="1.10.260.40">
    <property type="entry name" value="lambda repressor-like DNA-binding domains"/>
    <property type="match status" value="1"/>
</dbReference>
<evidence type="ECO:0000313" key="2">
    <source>
        <dbReference type="EMBL" id="NKY58142.1"/>
    </source>
</evidence>
<comment type="caution">
    <text evidence="2">The sequence shown here is derived from an EMBL/GenBank/DDBJ whole genome shotgun (WGS) entry which is preliminary data.</text>
</comment>
<dbReference type="PROSITE" id="PS50943">
    <property type="entry name" value="HTH_CROC1"/>
    <property type="match status" value="1"/>
</dbReference>
<keyword evidence="3" id="KW-1185">Reference proteome</keyword>
<organism evidence="2 3">
    <name type="scientific">Nocardia flavorosea</name>
    <dbReference type="NCBI Taxonomy" id="53429"/>
    <lineage>
        <taxon>Bacteria</taxon>
        <taxon>Bacillati</taxon>
        <taxon>Actinomycetota</taxon>
        <taxon>Actinomycetes</taxon>
        <taxon>Mycobacteriales</taxon>
        <taxon>Nocardiaceae</taxon>
        <taxon>Nocardia</taxon>
    </lineage>
</organism>
<name>A0A846YKS6_9NOCA</name>
<evidence type="ECO:0000259" key="1">
    <source>
        <dbReference type="PROSITE" id="PS50943"/>
    </source>
</evidence>
<proteinExistence type="predicted"/>
<protein>
    <submittedName>
        <fullName evidence="2">Helix-turn-helix transcriptional regulator</fullName>
    </submittedName>
</protein>
<dbReference type="RefSeq" id="WP_062979233.1">
    <property type="nucleotide sequence ID" value="NZ_JAAXOT010000009.1"/>
</dbReference>
<dbReference type="SUPFAM" id="SSF47413">
    <property type="entry name" value="lambda repressor-like DNA-binding domains"/>
    <property type="match status" value="1"/>
</dbReference>
<dbReference type="AlphaFoldDB" id="A0A846YKS6"/>
<dbReference type="CDD" id="cd00093">
    <property type="entry name" value="HTH_XRE"/>
    <property type="match status" value="1"/>
</dbReference>
<dbReference type="EMBL" id="JAAXOT010000009">
    <property type="protein sequence ID" value="NKY58142.1"/>
    <property type="molecule type" value="Genomic_DNA"/>
</dbReference>
<gene>
    <name evidence="2" type="ORF">HGA15_18740</name>
</gene>
<feature type="domain" description="HTH cro/C1-type" evidence="1">
    <location>
        <begin position="14"/>
        <end position="70"/>
    </location>
</feature>
<dbReference type="InterPro" id="IPR010982">
    <property type="entry name" value="Lambda_DNA-bd_dom_sf"/>
</dbReference>
<dbReference type="Pfam" id="PF01381">
    <property type="entry name" value="HTH_3"/>
    <property type="match status" value="1"/>
</dbReference>
<dbReference type="Proteomes" id="UP000570678">
    <property type="component" value="Unassembled WGS sequence"/>
</dbReference>
<evidence type="ECO:0000313" key="3">
    <source>
        <dbReference type="Proteomes" id="UP000570678"/>
    </source>
</evidence>
<dbReference type="InterPro" id="IPR001387">
    <property type="entry name" value="Cro/C1-type_HTH"/>
</dbReference>